<feature type="region of interest" description="Disordered" evidence="12">
    <location>
        <begin position="49"/>
        <end position="88"/>
    </location>
</feature>
<feature type="compositionally biased region" description="Polar residues" evidence="12">
    <location>
        <begin position="254"/>
        <end position="276"/>
    </location>
</feature>
<comment type="catalytic activity">
    <reaction evidence="8">
        <text>L-threonyl-[protein] + ATP = O-phospho-L-threonyl-[protein] + ADP + H(+)</text>
        <dbReference type="Rhea" id="RHEA:46608"/>
        <dbReference type="Rhea" id="RHEA-COMP:11060"/>
        <dbReference type="Rhea" id="RHEA-COMP:11605"/>
        <dbReference type="ChEBI" id="CHEBI:15378"/>
        <dbReference type="ChEBI" id="CHEBI:30013"/>
        <dbReference type="ChEBI" id="CHEBI:30616"/>
        <dbReference type="ChEBI" id="CHEBI:61977"/>
        <dbReference type="ChEBI" id="CHEBI:456216"/>
        <dbReference type="EC" id="2.7.11.1"/>
    </reaction>
</comment>
<evidence type="ECO:0000256" key="7">
    <source>
        <dbReference type="ARBA" id="ARBA00022840"/>
    </source>
</evidence>
<feature type="region of interest" description="Disordered" evidence="12">
    <location>
        <begin position="236"/>
        <end position="282"/>
    </location>
</feature>
<dbReference type="OrthoDB" id="1875064at2759"/>
<evidence type="ECO:0000256" key="3">
    <source>
        <dbReference type="ARBA" id="ARBA00022527"/>
    </source>
</evidence>
<sequence length="703" mass="77572">MEKVPECKIDQEQVLSVDQVLVIHESALREEKGHNVSEMATLVKAWKGKSSFQETRESLPDVVSSKSSDSYEEVGNTSFSGASHPPEPVDMDLMRTVYVTIDENKPESGNLMKGLSVKGPFIEDLSIRIPGMNPTPPLSPIESLVEEARASATLSSPFSADRASQSMETAYLPQDSEEKECVWDASLPPSGNVSPHSSIDSTGVVTAMSVVNSCTSTYRSEGITSDGMLSVERNCESTKASVRGDSLESEKTSMSRASDSSGLSDDSNWSNITGSANKPHKGNDPRWKAILAVRSRDGILGMSHFRLLKRLGCGDIGSVYLSELSGTRCYFAMKVMDKASLASRKKLTRAQTEREILQLLDHPFLPTLYTHFETDRFSCLVMEFCPGGDLHTLRQRQPGKHFSEYAARFYAAEVLLALEYLHMLGVVYRDLKPENVLVRDDGHIMLSDFDLSLRCVVSPTLVKTTSFDFDPSKRGGGAFCVQPSCMEPSAVCIQPACFMPRLFLQKNKKTTRKTRAELGAPVARSNTLPELVAEPTSARSMSFVGTHEYLAPEIIKGEGHGSAVDWWTFGIFLHELLYGKTPFKGSGNRATLFNVVGQQLRFPESPSTSYASRDLIRGLLVKEPQHRFGVKRGATEIKQHPFFEGVNWALIRCSTPPEVPRPVEAELPMKFGTSEAMVGSNNKRMVGNSDMKSGGKYLDFEFF</sequence>
<keyword evidence="15" id="KW-1185">Reference proteome</keyword>
<dbReference type="InterPro" id="IPR000719">
    <property type="entry name" value="Prot_kinase_dom"/>
</dbReference>
<keyword evidence="7" id="KW-0067">ATP-binding</keyword>
<reference evidence="14" key="1">
    <citation type="journal article" date="2022" name="Front. Genet.">
        <title>Chromosome-Scale Assembly of the Dendrobium nobile Genome Provides Insights Into the Molecular Mechanism of the Biosynthesis of the Medicinal Active Ingredient of Dendrobium.</title>
        <authorList>
            <person name="Xu Q."/>
            <person name="Niu S.-C."/>
            <person name="Li K.-L."/>
            <person name="Zheng P.-J."/>
            <person name="Zhang X.-J."/>
            <person name="Jia Y."/>
            <person name="Liu Y."/>
            <person name="Niu Y.-X."/>
            <person name="Yu L.-H."/>
            <person name="Chen D.-F."/>
            <person name="Zhang G.-Q."/>
        </authorList>
    </citation>
    <scope>NUCLEOTIDE SEQUENCE</scope>
    <source>
        <tissue evidence="14">Leaf</tissue>
    </source>
</reference>
<dbReference type="PANTHER" id="PTHR45637">
    <property type="entry name" value="FLIPPASE KINASE 1-RELATED"/>
    <property type="match status" value="1"/>
</dbReference>
<keyword evidence="4" id="KW-0808">Transferase</keyword>
<proteinExistence type="inferred from homology"/>
<dbReference type="EC" id="2.7.11.1" evidence="2"/>
<feature type="domain" description="Protein kinase" evidence="13">
    <location>
        <begin position="305"/>
        <end position="643"/>
    </location>
</feature>
<dbReference type="GO" id="GO:0005524">
    <property type="term" value="F:ATP binding"/>
    <property type="evidence" value="ECO:0007669"/>
    <property type="project" value="UniProtKB-KW"/>
</dbReference>
<evidence type="ECO:0000256" key="1">
    <source>
        <dbReference type="ARBA" id="ARBA00009903"/>
    </source>
</evidence>
<evidence type="ECO:0000256" key="6">
    <source>
        <dbReference type="ARBA" id="ARBA00022777"/>
    </source>
</evidence>
<evidence type="ECO:0000256" key="5">
    <source>
        <dbReference type="ARBA" id="ARBA00022741"/>
    </source>
</evidence>
<dbReference type="SMART" id="SM00220">
    <property type="entry name" value="S_TKc"/>
    <property type="match status" value="1"/>
</dbReference>
<evidence type="ECO:0000313" key="14">
    <source>
        <dbReference type="EMBL" id="KAI0500716.1"/>
    </source>
</evidence>
<dbReference type="FunFam" id="1.10.510.10:FF:000020">
    <property type="entry name" value="serine/threonine-protein kinase D6PK-like"/>
    <property type="match status" value="1"/>
</dbReference>
<dbReference type="FunFam" id="3.30.200.20:FF:000032">
    <property type="entry name" value="Serine/threonine-protein kinase D6PK-like"/>
    <property type="match status" value="1"/>
</dbReference>
<dbReference type="FunFam" id="1.10.510.10:FF:000028">
    <property type="entry name" value="serine/threonine-protein kinase D6PK-like"/>
    <property type="match status" value="1"/>
</dbReference>
<evidence type="ECO:0000256" key="11">
    <source>
        <dbReference type="ARBA" id="ARBA00074231"/>
    </source>
</evidence>
<gene>
    <name evidence="14" type="ORF">KFK09_018932</name>
</gene>
<dbReference type="PROSITE" id="PS00108">
    <property type="entry name" value="PROTEIN_KINASE_ST"/>
    <property type="match status" value="1"/>
</dbReference>
<evidence type="ECO:0000313" key="15">
    <source>
        <dbReference type="Proteomes" id="UP000829196"/>
    </source>
</evidence>
<dbReference type="GO" id="GO:0004674">
    <property type="term" value="F:protein serine/threonine kinase activity"/>
    <property type="evidence" value="ECO:0007669"/>
    <property type="project" value="UniProtKB-KW"/>
</dbReference>
<dbReference type="InterPro" id="IPR008271">
    <property type="entry name" value="Ser/Thr_kinase_AS"/>
</dbReference>
<evidence type="ECO:0000256" key="2">
    <source>
        <dbReference type="ARBA" id="ARBA00012513"/>
    </source>
</evidence>
<protein>
    <recommendedName>
        <fullName evidence="11">Protein kinase G11A</fullName>
        <ecNumber evidence="2">2.7.11.1</ecNumber>
    </recommendedName>
</protein>
<dbReference type="PROSITE" id="PS50011">
    <property type="entry name" value="PROTEIN_KINASE_DOM"/>
    <property type="match status" value="1"/>
</dbReference>
<name>A0A8T3AVT1_DENNO</name>
<dbReference type="SUPFAM" id="SSF56112">
    <property type="entry name" value="Protein kinase-like (PK-like)"/>
    <property type="match status" value="1"/>
</dbReference>
<evidence type="ECO:0000259" key="13">
    <source>
        <dbReference type="PROSITE" id="PS50011"/>
    </source>
</evidence>
<accession>A0A8T3AVT1</accession>
<comment type="caution">
    <text evidence="14">The sequence shown here is derived from an EMBL/GenBank/DDBJ whole genome shotgun (WGS) entry which is preliminary data.</text>
</comment>
<evidence type="ECO:0000256" key="12">
    <source>
        <dbReference type="SAM" id="MobiDB-lite"/>
    </source>
</evidence>
<dbReference type="AlphaFoldDB" id="A0A8T3AVT1"/>
<evidence type="ECO:0000256" key="9">
    <source>
        <dbReference type="ARBA" id="ARBA00048679"/>
    </source>
</evidence>
<comment type="function">
    <text evidence="10">May play a role in the regulation of metabolism and signal transduction processes.</text>
</comment>
<comment type="catalytic activity">
    <reaction evidence="9">
        <text>L-seryl-[protein] + ATP = O-phospho-L-seryl-[protein] + ADP + H(+)</text>
        <dbReference type="Rhea" id="RHEA:17989"/>
        <dbReference type="Rhea" id="RHEA-COMP:9863"/>
        <dbReference type="Rhea" id="RHEA-COMP:11604"/>
        <dbReference type="ChEBI" id="CHEBI:15378"/>
        <dbReference type="ChEBI" id="CHEBI:29999"/>
        <dbReference type="ChEBI" id="CHEBI:30616"/>
        <dbReference type="ChEBI" id="CHEBI:83421"/>
        <dbReference type="ChEBI" id="CHEBI:456216"/>
        <dbReference type="EC" id="2.7.11.1"/>
    </reaction>
</comment>
<evidence type="ECO:0000256" key="10">
    <source>
        <dbReference type="ARBA" id="ARBA00053984"/>
    </source>
</evidence>
<dbReference type="EMBL" id="JAGYWB010000013">
    <property type="protein sequence ID" value="KAI0500716.1"/>
    <property type="molecule type" value="Genomic_DNA"/>
</dbReference>
<dbReference type="Pfam" id="PF00069">
    <property type="entry name" value="Pkinase"/>
    <property type="match status" value="2"/>
</dbReference>
<evidence type="ECO:0000256" key="4">
    <source>
        <dbReference type="ARBA" id="ARBA00022679"/>
    </source>
</evidence>
<keyword evidence="5" id="KW-0547">Nucleotide-binding</keyword>
<dbReference type="Proteomes" id="UP000829196">
    <property type="component" value="Unassembled WGS sequence"/>
</dbReference>
<keyword evidence="3" id="KW-0723">Serine/threonine-protein kinase</keyword>
<comment type="similarity">
    <text evidence="1">Belongs to the protein kinase superfamily. AGC Ser/Thr protein kinase family.</text>
</comment>
<evidence type="ECO:0000256" key="8">
    <source>
        <dbReference type="ARBA" id="ARBA00047899"/>
    </source>
</evidence>
<dbReference type="Gene3D" id="3.30.200.20">
    <property type="entry name" value="Phosphorylase Kinase, domain 1"/>
    <property type="match status" value="1"/>
</dbReference>
<organism evidence="14 15">
    <name type="scientific">Dendrobium nobile</name>
    <name type="common">Orchid</name>
    <dbReference type="NCBI Taxonomy" id="94219"/>
    <lineage>
        <taxon>Eukaryota</taxon>
        <taxon>Viridiplantae</taxon>
        <taxon>Streptophyta</taxon>
        <taxon>Embryophyta</taxon>
        <taxon>Tracheophyta</taxon>
        <taxon>Spermatophyta</taxon>
        <taxon>Magnoliopsida</taxon>
        <taxon>Liliopsida</taxon>
        <taxon>Asparagales</taxon>
        <taxon>Orchidaceae</taxon>
        <taxon>Epidendroideae</taxon>
        <taxon>Malaxideae</taxon>
        <taxon>Dendrobiinae</taxon>
        <taxon>Dendrobium</taxon>
    </lineage>
</organism>
<keyword evidence="6" id="KW-0418">Kinase</keyword>
<dbReference type="InterPro" id="IPR011009">
    <property type="entry name" value="Kinase-like_dom_sf"/>
</dbReference>
<dbReference type="CDD" id="cd05574">
    <property type="entry name" value="STKc_phototropin_like"/>
    <property type="match status" value="1"/>
</dbReference>
<dbReference type="Gene3D" id="1.10.510.10">
    <property type="entry name" value="Transferase(Phosphotransferase) domain 1"/>
    <property type="match status" value="2"/>
</dbReference>